<dbReference type="RefSeq" id="WP_163966418.1">
    <property type="nucleotide sequence ID" value="NZ_JAAIVB010000065.1"/>
</dbReference>
<dbReference type="Pfam" id="PF06127">
    <property type="entry name" value="Mpo1-like"/>
    <property type="match status" value="1"/>
</dbReference>
<dbReference type="PANTHER" id="PTHR34205:SF2">
    <property type="entry name" value="DUF962 DOMAIN-CONTAINING PROTEIN"/>
    <property type="match status" value="1"/>
</dbReference>
<proteinExistence type="predicted"/>
<keyword evidence="1" id="KW-0812">Transmembrane</keyword>
<comment type="caution">
    <text evidence="2">The sequence shown here is derived from an EMBL/GenBank/DDBJ whole genome shotgun (WGS) entry which is preliminary data.</text>
</comment>
<evidence type="ECO:0000313" key="2">
    <source>
        <dbReference type="EMBL" id="NEX63066.1"/>
    </source>
</evidence>
<protein>
    <submittedName>
        <fullName evidence="2">DUF962 domain-containing protein</fullName>
    </submittedName>
</protein>
<dbReference type="AlphaFoldDB" id="A0A6B3SVY8"/>
<dbReference type="InterPro" id="IPR009305">
    <property type="entry name" value="Mpo1-like"/>
</dbReference>
<evidence type="ECO:0000313" key="3">
    <source>
        <dbReference type="Proteomes" id="UP000482155"/>
    </source>
</evidence>
<feature type="transmembrane region" description="Helical" evidence="1">
    <location>
        <begin position="54"/>
        <end position="73"/>
    </location>
</feature>
<dbReference type="EMBL" id="JAAIVB010000065">
    <property type="protein sequence ID" value="NEX63066.1"/>
    <property type="molecule type" value="Genomic_DNA"/>
</dbReference>
<accession>A0A6B3SVY8</accession>
<sequence>MNSKTSGDAMTFAQYYESYLLEHRNPTCRRLHFTGTTLEIACLALWILTGKTWLLPAAFVLGYGFPWIGHLVFEKNQPTTFQHPLYSFMGDWRMYWETLTRRRPF</sequence>
<reference evidence="2 3" key="1">
    <citation type="submission" date="2020-02" db="EMBL/GenBank/DDBJ databases">
        <authorList>
            <person name="Kim M.K."/>
        </authorList>
    </citation>
    <scope>NUCLEOTIDE SEQUENCE [LARGE SCALE GENOMIC DNA]</scope>
    <source>
        <strain evidence="2 3">17J57-3</strain>
    </source>
</reference>
<name>A0A6B3SVY8_9BURK</name>
<dbReference type="Proteomes" id="UP000482155">
    <property type="component" value="Unassembled WGS sequence"/>
</dbReference>
<organism evidence="2 3">
    <name type="scientific">Noviherbaspirillum galbum</name>
    <dbReference type="NCBI Taxonomy" id="2709383"/>
    <lineage>
        <taxon>Bacteria</taxon>
        <taxon>Pseudomonadati</taxon>
        <taxon>Pseudomonadota</taxon>
        <taxon>Betaproteobacteria</taxon>
        <taxon>Burkholderiales</taxon>
        <taxon>Oxalobacteraceae</taxon>
        <taxon>Noviherbaspirillum</taxon>
    </lineage>
</organism>
<gene>
    <name evidence="2" type="ORF">G3574_18435</name>
</gene>
<keyword evidence="1" id="KW-1133">Transmembrane helix</keyword>
<keyword evidence="3" id="KW-1185">Reference proteome</keyword>
<evidence type="ECO:0000256" key="1">
    <source>
        <dbReference type="SAM" id="Phobius"/>
    </source>
</evidence>
<dbReference type="PANTHER" id="PTHR34205">
    <property type="entry name" value="TRANSMEMBRANE PROTEIN"/>
    <property type="match status" value="1"/>
</dbReference>
<keyword evidence="1" id="KW-0472">Membrane</keyword>
<feature type="transmembrane region" description="Helical" evidence="1">
    <location>
        <begin position="31"/>
        <end position="48"/>
    </location>
</feature>